<gene>
    <name evidence="1" type="ORF">GCM10009727_58650</name>
</gene>
<proteinExistence type="predicted"/>
<evidence type="ECO:0000313" key="1">
    <source>
        <dbReference type="EMBL" id="GAA2152761.1"/>
    </source>
</evidence>
<protein>
    <submittedName>
        <fullName evidence="1">Uncharacterized protein</fullName>
    </submittedName>
</protein>
<comment type="caution">
    <text evidence="1">The sequence shown here is derived from an EMBL/GenBank/DDBJ whole genome shotgun (WGS) entry which is preliminary data.</text>
</comment>
<dbReference type="Proteomes" id="UP001501020">
    <property type="component" value="Unassembled WGS sequence"/>
</dbReference>
<name>A0ABN3A2R0_9ACTN</name>
<evidence type="ECO:0000313" key="2">
    <source>
        <dbReference type="Proteomes" id="UP001501020"/>
    </source>
</evidence>
<accession>A0ABN3A2R0</accession>
<dbReference type="EMBL" id="BAAAMR010000060">
    <property type="protein sequence ID" value="GAA2152761.1"/>
    <property type="molecule type" value="Genomic_DNA"/>
</dbReference>
<sequence length="60" mass="6186">MIVGLTAVHAARSAAIRRLTLDDLARRTDASLSPATTDYEVIAEAVCSLAGDRAGAVSSQ</sequence>
<reference evidence="1 2" key="1">
    <citation type="journal article" date="2019" name="Int. J. Syst. Evol. Microbiol.">
        <title>The Global Catalogue of Microorganisms (GCM) 10K type strain sequencing project: providing services to taxonomists for standard genome sequencing and annotation.</title>
        <authorList>
            <consortium name="The Broad Institute Genomics Platform"/>
            <consortium name="The Broad Institute Genome Sequencing Center for Infectious Disease"/>
            <person name="Wu L."/>
            <person name="Ma J."/>
        </authorList>
    </citation>
    <scope>NUCLEOTIDE SEQUENCE [LARGE SCALE GENOMIC DNA]</scope>
    <source>
        <strain evidence="1 2">JCM 13850</strain>
    </source>
</reference>
<organism evidence="1 2">
    <name type="scientific">Actinomadura napierensis</name>
    <dbReference type="NCBI Taxonomy" id="267854"/>
    <lineage>
        <taxon>Bacteria</taxon>
        <taxon>Bacillati</taxon>
        <taxon>Actinomycetota</taxon>
        <taxon>Actinomycetes</taxon>
        <taxon>Streptosporangiales</taxon>
        <taxon>Thermomonosporaceae</taxon>
        <taxon>Actinomadura</taxon>
    </lineage>
</organism>
<keyword evidence="2" id="KW-1185">Reference proteome</keyword>